<feature type="transmembrane region" description="Helical" evidence="1">
    <location>
        <begin position="36"/>
        <end position="58"/>
    </location>
</feature>
<evidence type="ECO:0000313" key="2">
    <source>
        <dbReference type="EMBL" id="KRK94997.1"/>
    </source>
</evidence>
<dbReference type="PATRIC" id="fig|1423715.3.peg.2254"/>
<feature type="transmembrane region" description="Helical" evidence="1">
    <location>
        <begin position="7"/>
        <end position="30"/>
    </location>
</feature>
<organism evidence="2 3">
    <name type="scientific">Levilactobacillus acidifarinae DSM 19394 = JCM 15949</name>
    <dbReference type="NCBI Taxonomy" id="1423715"/>
    <lineage>
        <taxon>Bacteria</taxon>
        <taxon>Bacillati</taxon>
        <taxon>Bacillota</taxon>
        <taxon>Bacilli</taxon>
        <taxon>Lactobacillales</taxon>
        <taxon>Lactobacillaceae</taxon>
        <taxon>Levilactobacillus</taxon>
    </lineage>
</organism>
<proteinExistence type="predicted"/>
<protein>
    <submittedName>
        <fullName evidence="2">Uncharacterized protein</fullName>
    </submittedName>
</protein>
<name>A0A0R1LH39_9LACO</name>
<evidence type="ECO:0000256" key="1">
    <source>
        <dbReference type="SAM" id="Phobius"/>
    </source>
</evidence>
<reference evidence="2 3" key="1">
    <citation type="journal article" date="2015" name="Genome Announc.">
        <title>Expanding the biotechnology potential of lactobacilli through comparative genomics of 213 strains and associated genera.</title>
        <authorList>
            <person name="Sun Z."/>
            <person name="Harris H.M."/>
            <person name="McCann A."/>
            <person name="Guo C."/>
            <person name="Argimon S."/>
            <person name="Zhang W."/>
            <person name="Yang X."/>
            <person name="Jeffery I.B."/>
            <person name="Cooney J.C."/>
            <person name="Kagawa T.F."/>
            <person name="Liu W."/>
            <person name="Song Y."/>
            <person name="Salvetti E."/>
            <person name="Wrobel A."/>
            <person name="Rasinkangas P."/>
            <person name="Parkhill J."/>
            <person name="Rea M.C."/>
            <person name="O'Sullivan O."/>
            <person name="Ritari J."/>
            <person name="Douillard F.P."/>
            <person name="Paul Ross R."/>
            <person name="Yang R."/>
            <person name="Briner A.E."/>
            <person name="Felis G.E."/>
            <person name="de Vos W.M."/>
            <person name="Barrangou R."/>
            <person name="Klaenhammer T.R."/>
            <person name="Caufield P.W."/>
            <person name="Cui Y."/>
            <person name="Zhang H."/>
            <person name="O'Toole P.W."/>
        </authorList>
    </citation>
    <scope>NUCLEOTIDE SEQUENCE [LARGE SCALE GENOMIC DNA]</scope>
    <source>
        <strain evidence="2 3">DSM 19394</strain>
    </source>
</reference>
<dbReference type="STRING" id="1423715.FD25_GL002182"/>
<comment type="caution">
    <text evidence="2">The sequence shown here is derived from an EMBL/GenBank/DDBJ whole genome shotgun (WGS) entry which is preliminary data.</text>
</comment>
<gene>
    <name evidence="2" type="ORF">FD25_GL002182</name>
</gene>
<keyword evidence="1" id="KW-1133">Transmembrane helix</keyword>
<dbReference type="Proteomes" id="UP000051955">
    <property type="component" value="Unassembled WGS sequence"/>
</dbReference>
<dbReference type="EMBL" id="AZDV01000023">
    <property type="protein sequence ID" value="KRK94997.1"/>
    <property type="molecule type" value="Genomic_DNA"/>
</dbReference>
<evidence type="ECO:0000313" key="3">
    <source>
        <dbReference type="Proteomes" id="UP000051955"/>
    </source>
</evidence>
<accession>A0A0R1LH39</accession>
<keyword evidence="3" id="KW-1185">Reference proteome</keyword>
<keyword evidence="1" id="KW-0812">Transmembrane</keyword>
<keyword evidence="1" id="KW-0472">Membrane</keyword>
<dbReference type="AlphaFoldDB" id="A0A0R1LH39"/>
<sequence>MKIQLFLALVGSLYVIFQVGSWLIAAVYLVGSGPGLLASLVILGGMVIAGYETARYFVLKIWRR</sequence>